<feature type="transmembrane region" description="Helical" evidence="12">
    <location>
        <begin position="40"/>
        <end position="59"/>
    </location>
</feature>
<feature type="binding site" evidence="11">
    <location>
        <position position="219"/>
    </location>
    <ligand>
        <name>K(+)</name>
        <dbReference type="ChEBI" id="CHEBI:29103"/>
    </ligand>
</feature>
<name>A0A7C5LU32_9PROT</name>
<feature type="binding site" evidence="11">
    <location>
        <position position="111"/>
    </location>
    <ligand>
        <name>K(+)</name>
        <dbReference type="ChEBI" id="CHEBI:29103"/>
    </ligand>
</feature>
<gene>
    <name evidence="13" type="ORF">ENJ42_07650</name>
</gene>
<feature type="transmembrane region" description="Helical" evidence="12">
    <location>
        <begin position="179"/>
        <end position="201"/>
    </location>
</feature>
<dbReference type="Pfam" id="PF02386">
    <property type="entry name" value="TrkH"/>
    <property type="match status" value="1"/>
</dbReference>
<sequence length="482" mass="52016">MPDLRPVLFVISLMVTALGLIMFVPMLVDLFYRDTSWPGFALSGFFTTLFGAALALASYAPKFTLRPRGAFLLTVFSWCILSFFAAIPFMLQENGLSMTDAMFESMSGLTTTGSTVMIGLDDMPKGILLWRALLQWYGGVGIIVTALALLPRLNIGGMSLFKTEWFEPMGKILPKTGQIAAWIGIVYVGLSMICALIYWLLGIDPFDAICLSMTTLSTGGFANSDASFAAYANGGADIAASIFMAVAAMPFAAFVLALRGNPMALWRNPQARGFLTLLALVIASMVVYLYLQDHEGDAHPIRLVMFNVISMITGTGYGFGDFQTWGPLAPPVFLCLMFIGGCAGSTSCSVKIFRYQVAFEALRSYLFQMPRRHAVAPIKYGGRPLPAGAIYSVLGFFFAFMVCYAVAAIGLTLTGMDEISAFSSAATAITNVGPGLGDIVGPSGNFRTVPDMAKWIMTLAMIVGRLEIIPVLIVLSPGFWRS</sequence>
<feature type="transmembrane region" description="Helical" evidence="12">
    <location>
        <begin position="389"/>
        <end position="413"/>
    </location>
</feature>
<feature type="transmembrane region" description="Helical" evidence="12">
    <location>
        <begin position="127"/>
        <end position="150"/>
    </location>
</feature>
<dbReference type="PANTHER" id="PTHR32024:SF3">
    <property type="entry name" value="TRK SYSTEM POTASSIUM UPTAKE PROTEIN"/>
    <property type="match status" value="1"/>
</dbReference>
<evidence type="ECO:0000256" key="7">
    <source>
        <dbReference type="ARBA" id="ARBA00022989"/>
    </source>
</evidence>
<organism evidence="13">
    <name type="scientific">Hellea balneolensis</name>
    <dbReference type="NCBI Taxonomy" id="287478"/>
    <lineage>
        <taxon>Bacteria</taxon>
        <taxon>Pseudomonadati</taxon>
        <taxon>Pseudomonadota</taxon>
        <taxon>Alphaproteobacteria</taxon>
        <taxon>Maricaulales</taxon>
        <taxon>Robiginitomaculaceae</taxon>
        <taxon>Hellea</taxon>
    </lineage>
</organism>
<keyword evidence="7 12" id="KW-1133">Transmembrane helix</keyword>
<feature type="binding site" evidence="11">
    <location>
        <position position="315"/>
    </location>
    <ligand>
        <name>K(+)</name>
        <dbReference type="ChEBI" id="CHEBI:29103"/>
    </ligand>
</feature>
<evidence type="ECO:0000313" key="13">
    <source>
        <dbReference type="EMBL" id="HHL43474.1"/>
    </source>
</evidence>
<keyword evidence="9 10" id="KW-0472">Membrane</keyword>
<keyword evidence="2 10" id="KW-0813">Transport</keyword>
<dbReference type="PANTHER" id="PTHR32024">
    <property type="entry name" value="TRK SYSTEM POTASSIUM UPTAKE PROTEIN TRKG-RELATED"/>
    <property type="match status" value="1"/>
</dbReference>
<dbReference type="GO" id="GO:0015379">
    <property type="term" value="F:potassium:chloride symporter activity"/>
    <property type="evidence" value="ECO:0007669"/>
    <property type="project" value="InterPro"/>
</dbReference>
<comment type="subcellular location">
    <subcellularLocation>
        <location evidence="10">Cell inner membrane</location>
        <topology evidence="10">Multi-pass membrane protein</topology>
    </subcellularLocation>
    <subcellularLocation>
        <location evidence="1">Cell membrane</location>
        <topology evidence="1">Multi-pass membrane protein</topology>
    </subcellularLocation>
</comment>
<feature type="transmembrane region" description="Helical" evidence="12">
    <location>
        <begin position="332"/>
        <end position="353"/>
    </location>
</feature>
<evidence type="ECO:0000256" key="4">
    <source>
        <dbReference type="ARBA" id="ARBA00022538"/>
    </source>
</evidence>
<reference evidence="13" key="1">
    <citation type="journal article" date="2020" name="mSystems">
        <title>Genome- and Community-Level Interaction Insights into Carbon Utilization and Element Cycling Functions of Hydrothermarchaeota in Hydrothermal Sediment.</title>
        <authorList>
            <person name="Zhou Z."/>
            <person name="Liu Y."/>
            <person name="Xu W."/>
            <person name="Pan J."/>
            <person name="Luo Z.H."/>
            <person name="Li M."/>
        </authorList>
    </citation>
    <scope>NUCLEOTIDE SEQUENCE [LARGE SCALE GENOMIC DNA]</scope>
    <source>
        <strain evidence="13">HyVt-485</strain>
    </source>
</reference>
<comment type="similarity">
    <text evidence="10">Belongs to the TrkH potassium transport family.</text>
</comment>
<keyword evidence="5 12" id="KW-0812">Transmembrane</keyword>
<dbReference type="GO" id="GO:0046872">
    <property type="term" value="F:metal ion binding"/>
    <property type="evidence" value="ECO:0007669"/>
    <property type="project" value="UniProtKB-KW"/>
</dbReference>
<proteinExistence type="inferred from homology"/>
<dbReference type="EMBL" id="DRMJ01000397">
    <property type="protein sequence ID" value="HHL43474.1"/>
    <property type="molecule type" value="Genomic_DNA"/>
</dbReference>
<feature type="transmembrane region" description="Helical" evidence="12">
    <location>
        <begin position="455"/>
        <end position="480"/>
    </location>
</feature>
<evidence type="ECO:0000256" key="5">
    <source>
        <dbReference type="ARBA" id="ARBA00022692"/>
    </source>
</evidence>
<feature type="binding site" evidence="11">
    <location>
        <position position="112"/>
    </location>
    <ligand>
        <name>K(+)</name>
        <dbReference type="ChEBI" id="CHEBI:29103"/>
    </ligand>
</feature>
<dbReference type="InterPro" id="IPR003445">
    <property type="entry name" value="Cat_transpt"/>
</dbReference>
<evidence type="ECO:0000256" key="9">
    <source>
        <dbReference type="ARBA" id="ARBA00023136"/>
    </source>
</evidence>
<dbReference type="InterPro" id="IPR004772">
    <property type="entry name" value="TrkH"/>
</dbReference>
<protein>
    <recommendedName>
        <fullName evidence="10">Trk system potassium uptake protein</fullName>
    </recommendedName>
</protein>
<feature type="transmembrane region" description="Helical" evidence="12">
    <location>
        <begin position="238"/>
        <end position="259"/>
    </location>
</feature>
<feature type="transmembrane region" description="Helical" evidence="12">
    <location>
        <begin position="7"/>
        <end position="28"/>
    </location>
</feature>
<evidence type="ECO:0000256" key="3">
    <source>
        <dbReference type="ARBA" id="ARBA00022475"/>
    </source>
</evidence>
<feature type="transmembrane region" description="Helical" evidence="12">
    <location>
        <begin position="71"/>
        <end position="91"/>
    </location>
</feature>
<evidence type="ECO:0000256" key="11">
    <source>
        <dbReference type="PIRSR" id="PIRSR006247-1"/>
    </source>
</evidence>
<evidence type="ECO:0000256" key="12">
    <source>
        <dbReference type="SAM" id="Phobius"/>
    </source>
</evidence>
<evidence type="ECO:0000256" key="8">
    <source>
        <dbReference type="ARBA" id="ARBA00023065"/>
    </source>
</evidence>
<evidence type="ECO:0000256" key="6">
    <source>
        <dbReference type="ARBA" id="ARBA00022958"/>
    </source>
</evidence>
<dbReference type="Proteomes" id="UP000885830">
    <property type="component" value="Unassembled WGS sequence"/>
</dbReference>
<accession>A0A7C5LU32</accession>
<keyword evidence="4 10" id="KW-0633">Potassium transport</keyword>
<keyword evidence="8 10" id="KW-0406">Ion transport</keyword>
<evidence type="ECO:0000256" key="1">
    <source>
        <dbReference type="ARBA" id="ARBA00004651"/>
    </source>
</evidence>
<keyword evidence="11" id="KW-0479">Metal-binding</keyword>
<keyword evidence="3 10" id="KW-1003">Cell membrane</keyword>
<dbReference type="GO" id="GO:0005886">
    <property type="term" value="C:plasma membrane"/>
    <property type="evidence" value="ECO:0007669"/>
    <property type="project" value="UniProtKB-SubCell"/>
</dbReference>
<keyword evidence="10" id="KW-0997">Cell inner membrane</keyword>
<evidence type="ECO:0000256" key="10">
    <source>
        <dbReference type="PIRNR" id="PIRNR006247"/>
    </source>
</evidence>
<feature type="transmembrane region" description="Helical" evidence="12">
    <location>
        <begin position="303"/>
        <end position="320"/>
    </location>
</feature>
<keyword evidence="6 10" id="KW-0630">Potassium</keyword>
<feature type="transmembrane region" description="Helical" evidence="12">
    <location>
        <begin position="271"/>
        <end position="291"/>
    </location>
</feature>
<comment type="function">
    <text evidence="10">Low-affinity potassium transport system. Interacts with Trk system potassium uptake protein TrkA.</text>
</comment>
<dbReference type="PIRSF" id="PIRSF006247">
    <property type="entry name" value="TrkH"/>
    <property type="match status" value="1"/>
</dbReference>
<feature type="binding site" evidence="11">
    <location>
        <position position="432"/>
    </location>
    <ligand>
        <name>K(+)</name>
        <dbReference type="ChEBI" id="CHEBI:29103"/>
    </ligand>
</feature>
<feature type="binding site" evidence="11">
    <location>
        <position position="431"/>
    </location>
    <ligand>
        <name>K(+)</name>
        <dbReference type="ChEBI" id="CHEBI:29103"/>
    </ligand>
</feature>
<dbReference type="AlphaFoldDB" id="A0A7C5LU32"/>
<evidence type="ECO:0000256" key="2">
    <source>
        <dbReference type="ARBA" id="ARBA00022448"/>
    </source>
</evidence>
<comment type="caution">
    <text evidence="13">The sequence shown here is derived from an EMBL/GenBank/DDBJ whole genome shotgun (WGS) entry which is preliminary data.</text>
</comment>